<comment type="caution">
    <text evidence="2">The sequence shown here is derived from an EMBL/GenBank/DDBJ whole genome shotgun (WGS) entry which is preliminary data.</text>
</comment>
<keyword evidence="1" id="KW-0732">Signal</keyword>
<gene>
    <name evidence="2" type="ORF">P375_03270</name>
</gene>
<protein>
    <submittedName>
        <fullName evidence="2">Uncharacterized protein</fullName>
    </submittedName>
</protein>
<dbReference type="EMBL" id="JPXY01000014">
    <property type="protein sequence ID" value="KGQ33617.1"/>
    <property type="molecule type" value="Genomic_DNA"/>
</dbReference>
<feature type="chain" id="PRO_5001997080" evidence="1">
    <location>
        <begin position="19"/>
        <end position="313"/>
    </location>
</feature>
<keyword evidence="3" id="KW-1185">Reference proteome</keyword>
<evidence type="ECO:0000313" key="2">
    <source>
        <dbReference type="EMBL" id="KGQ33617.1"/>
    </source>
</evidence>
<reference evidence="2 3" key="1">
    <citation type="submission" date="2014-08" db="EMBL/GenBank/DDBJ databases">
        <title>Chaperone-usher fimbriae in a diverse selection of Gallibacterium genomes.</title>
        <authorList>
            <person name="Kudirkiene E."/>
            <person name="Bager R.J."/>
            <person name="Johnson T.J."/>
            <person name="Bojesen A.M."/>
        </authorList>
    </citation>
    <scope>NUCLEOTIDE SEQUENCE [LARGE SCALE GENOMIC DNA]</scope>
    <source>
        <strain evidence="2 3">CCM5976</strain>
    </source>
</reference>
<evidence type="ECO:0000256" key="1">
    <source>
        <dbReference type="SAM" id="SignalP"/>
    </source>
</evidence>
<name>A0A0A2XRN2_9PAST</name>
<dbReference type="AlphaFoldDB" id="A0A0A2XRN2"/>
<sequence>MKKFALCLLSMLSLQAFATDDLVYDKPQQEVLTHGKVNYFIQSKIGAGEKNNAQCEDGLFFNEHYLAVFDGATDKSGKKYDGKKGGRVSRDIIQTVFQSLPPNTPKEEVLKRINAEYQKFYSQNKDIDFAKNPLFRPTATLIWYNFDTNELVAIGDSKARIDGIAYNDEEKLVDTLNSALRVKVIKELGLTDEQVAENDLGRFYILPLLKRQSEFQNNPNAPKAFQFWAIDGFDIPNSELKVWKFDHTPKIIELSSDGYETYPKEPSIQAYEEELHSTLKSDRMRIKHPSTKGVAKGSYSFDDRAVLIYQNKK</sequence>
<proteinExistence type="predicted"/>
<dbReference type="RefSeq" id="WP_039134270.1">
    <property type="nucleotide sequence ID" value="NZ_JPXY01000014.1"/>
</dbReference>
<feature type="signal peptide" evidence="1">
    <location>
        <begin position="1"/>
        <end position="18"/>
    </location>
</feature>
<accession>A0A0A2XRN2</accession>
<organism evidence="2 3">
    <name type="scientific">Gallibacterium genomosp. 2</name>
    <dbReference type="NCBI Taxonomy" id="155517"/>
    <lineage>
        <taxon>Bacteria</taxon>
        <taxon>Pseudomonadati</taxon>
        <taxon>Pseudomonadota</taxon>
        <taxon>Gammaproteobacteria</taxon>
        <taxon>Pasteurellales</taxon>
        <taxon>Pasteurellaceae</taxon>
        <taxon>Gallibacterium</taxon>
    </lineage>
</organism>
<evidence type="ECO:0000313" key="3">
    <source>
        <dbReference type="Proteomes" id="UP000030418"/>
    </source>
</evidence>
<dbReference type="Proteomes" id="UP000030418">
    <property type="component" value="Unassembled WGS sequence"/>
</dbReference>